<evidence type="ECO:0000313" key="3">
    <source>
        <dbReference type="Proteomes" id="UP001583177"/>
    </source>
</evidence>
<dbReference type="Proteomes" id="UP001583177">
    <property type="component" value="Unassembled WGS sequence"/>
</dbReference>
<protein>
    <recommendedName>
        <fullName evidence="4">Subtilisin-like serine protease</fullName>
    </recommendedName>
</protein>
<organism evidence="2 3">
    <name type="scientific">Diaporthe australafricana</name>
    <dbReference type="NCBI Taxonomy" id="127596"/>
    <lineage>
        <taxon>Eukaryota</taxon>
        <taxon>Fungi</taxon>
        <taxon>Dikarya</taxon>
        <taxon>Ascomycota</taxon>
        <taxon>Pezizomycotina</taxon>
        <taxon>Sordariomycetes</taxon>
        <taxon>Sordariomycetidae</taxon>
        <taxon>Diaporthales</taxon>
        <taxon>Diaporthaceae</taxon>
        <taxon>Diaporthe</taxon>
    </lineage>
</organism>
<accession>A0ABR3WW42</accession>
<proteinExistence type="predicted"/>
<gene>
    <name evidence="2" type="ORF">Daus18300_006170</name>
</gene>
<name>A0ABR3WW42_9PEZI</name>
<sequence>MAKCNATAVSPPQVIPFEHNEEQCTSLRLSESGRSLVRGSHEDWTGSMKDYLPGNPRIALSSDNLERPLGAEFTTSRLDRLGPHLWLLAKPDSRHISSLTHQIVRGRQIIVTEDPDMHLLWYEDRVYIKPLPKYLLSHAFWVHLNQLGSRRIHAEGRQEYELAVEVESARGQSEVLSSALGFLRSYAFLLRHKSDFQLARESHPSLLPRGIRYATLVRLLQSVEDRITDDQVSPRWSYGELRLSRLNFWSKIFLHEIEYCKVTGQYSTYVAKFYAPLLFIFGVFSVILSALQVGQEVDDETYARYLTPVTKGFFIFTLNLVLFSLFCVITAFGTRLLRELIYALRKRIRRSHE</sequence>
<feature type="transmembrane region" description="Helical" evidence="1">
    <location>
        <begin position="273"/>
        <end position="293"/>
    </location>
</feature>
<feature type="transmembrane region" description="Helical" evidence="1">
    <location>
        <begin position="313"/>
        <end position="337"/>
    </location>
</feature>
<evidence type="ECO:0008006" key="4">
    <source>
        <dbReference type="Google" id="ProtNLM"/>
    </source>
</evidence>
<dbReference type="InterPro" id="IPR046536">
    <property type="entry name" value="DUF6601"/>
</dbReference>
<keyword evidence="1" id="KW-1133">Transmembrane helix</keyword>
<evidence type="ECO:0000256" key="1">
    <source>
        <dbReference type="SAM" id="Phobius"/>
    </source>
</evidence>
<keyword evidence="3" id="KW-1185">Reference proteome</keyword>
<dbReference type="PANTHER" id="PTHR34414">
    <property type="entry name" value="HET DOMAIN-CONTAINING PROTEIN-RELATED"/>
    <property type="match status" value="1"/>
</dbReference>
<keyword evidence="1" id="KW-0812">Transmembrane</keyword>
<dbReference type="PANTHER" id="PTHR34414:SF1">
    <property type="entry name" value="SUBTILISIN-LIKE SERINE PROTEASE"/>
    <property type="match status" value="1"/>
</dbReference>
<dbReference type="EMBL" id="JAWRVE010000048">
    <property type="protein sequence ID" value="KAL1867895.1"/>
    <property type="molecule type" value="Genomic_DNA"/>
</dbReference>
<evidence type="ECO:0000313" key="2">
    <source>
        <dbReference type="EMBL" id="KAL1867895.1"/>
    </source>
</evidence>
<keyword evidence="1" id="KW-0472">Membrane</keyword>
<comment type="caution">
    <text evidence="2">The sequence shown here is derived from an EMBL/GenBank/DDBJ whole genome shotgun (WGS) entry which is preliminary data.</text>
</comment>
<reference evidence="2 3" key="1">
    <citation type="journal article" date="2024" name="IMA Fungus">
        <title>IMA Genome - F19 : A genome assembly and annotation guide to empower mycologists, including annotated draft genome sequences of Ceratocystis pirilliformis, Diaporthe australafricana, Fusarium ophioides, Paecilomyces lecythidis, and Sporothrix stenoceras.</title>
        <authorList>
            <person name="Aylward J."/>
            <person name="Wilson A.M."/>
            <person name="Visagie C.M."/>
            <person name="Spraker J."/>
            <person name="Barnes I."/>
            <person name="Buitendag C."/>
            <person name="Ceriani C."/>
            <person name="Del Mar Angel L."/>
            <person name="du Plessis D."/>
            <person name="Fuchs T."/>
            <person name="Gasser K."/>
            <person name="Kramer D."/>
            <person name="Li W."/>
            <person name="Munsamy K."/>
            <person name="Piso A."/>
            <person name="Price J.L."/>
            <person name="Sonnekus B."/>
            <person name="Thomas C."/>
            <person name="van der Nest A."/>
            <person name="van Dijk A."/>
            <person name="van Heerden A."/>
            <person name="van Vuuren N."/>
            <person name="Yilmaz N."/>
            <person name="Duong T.A."/>
            <person name="van der Merwe N.A."/>
            <person name="Wingfield M.J."/>
            <person name="Wingfield B.D."/>
        </authorList>
    </citation>
    <scope>NUCLEOTIDE SEQUENCE [LARGE SCALE GENOMIC DNA]</scope>
    <source>
        <strain evidence="2 3">CMW 18300</strain>
    </source>
</reference>
<dbReference type="Pfam" id="PF20246">
    <property type="entry name" value="DUF6601"/>
    <property type="match status" value="1"/>
</dbReference>